<organism evidence="6 7">
    <name type="scientific">Streptomyces beijiangensis</name>
    <dbReference type="NCBI Taxonomy" id="163361"/>
    <lineage>
        <taxon>Bacteria</taxon>
        <taxon>Bacillati</taxon>
        <taxon>Actinomycetota</taxon>
        <taxon>Actinomycetes</taxon>
        <taxon>Kitasatosporales</taxon>
        <taxon>Streptomycetaceae</taxon>
        <taxon>Streptomyces</taxon>
    </lineage>
</organism>
<evidence type="ECO:0000259" key="5">
    <source>
        <dbReference type="Pfam" id="PF08386"/>
    </source>
</evidence>
<dbReference type="Proteomes" id="UP000664167">
    <property type="component" value="Unassembled WGS sequence"/>
</dbReference>
<dbReference type="AlphaFoldDB" id="A0A939FE39"/>
<evidence type="ECO:0000256" key="3">
    <source>
        <dbReference type="ARBA" id="ARBA00022801"/>
    </source>
</evidence>
<dbReference type="PANTHER" id="PTHR43248:SF29">
    <property type="entry name" value="TRIPEPTIDYL AMINOPEPTIDASE"/>
    <property type="match status" value="1"/>
</dbReference>
<sequence>MTHRKARRTVVRGAAVAAATSLLLAGAGTVRAADRPLWSPCPPPTAAQGGGEAPGVGWECATLPVPLDYARPGGRKIGIALIRHAATGPGRRIGSLIYNFGGPGGSGVATLPGFGPSFAALNTRYDLVSFDPRGVGGSAPVSCFTGPETDAYNQVDSTPDTPAEAEQFMDVTQAFAAACEKNSGALLPHLTTTNVAQDLDRVRAAVGDAKLNYYGFSYGTELGGTYAHLFPKKVGRAVLDGVMNPDQNYTESALYQLKGFQLALDNFAKACVAGSYVCPIQRSTPAQVEEVLTDLVAGLDRRPARTADGRMLNDSLALSAIAHTLYSASSGWPSLARAVASYTNRNDPAALMTLADAATGRDAEGHYDNGTNIFSATSCADYGVPQTTEQIERQRPAYRKASPLFGEQFAWALNQCTYWPVKGATDHMEVSAKGAPPILVIGNAGDPATPYGGAEVMARRLGHGVGVLVSWKGGQGHCSYGKGSACIDGKADDYLLNGKVPAYGTNCP</sequence>
<feature type="domain" description="Peptidase S33 tripeptidyl aminopeptidase-like C-terminal" evidence="5">
    <location>
        <begin position="402"/>
        <end position="507"/>
    </location>
</feature>
<accession>A0A939FE39</accession>
<dbReference type="EMBL" id="JAFLRJ010000404">
    <property type="protein sequence ID" value="MBO0516506.1"/>
    <property type="molecule type" value="Genomic_DNA"/>
</dbReference>
<dbReference type="PANTHER" id="PTHR43248">
    <property type="entry name" value="2-SUCCINYL-6-HYDROXY-2,4-CYCLOHEXADIENE-1-CARBOXYLATE SYNTHASE"/>
    <property type="match status" value="1"/>
</dbReference>
<comment type="caution">
    <text evidence="6">The sequence shown here is derived from an EMBL/GenBank/DDBJ whole genome shotgun (WGS) entry which is preliminary data.</text>
</comment>
<proteinExistence type="inferred from homology"/>
<name>A0A939FE39_9ACTN</name>
<dbReference type="InterPro" id="IPR006311">
    <property type="entry name" value="TAT_signal"/>
</dbReference>
<gene>
    <name evidence="6" type="ORF">J0695_32755</name>
</gene>
<dbReference type="InterPro" id="IPR013595">
    <property type="entry name" value="Pept_S33_TAP-like_C"/>
</dbReference>
<dbReference type="Pfam" id="PF08386">
    <property type="entry name" value="Abhydrolase_4"/>
    <property type="match status" value="1"/>
</dbReference>
<dbReference type="SUPFAM" id="SSF53474">
    <property type="entry name" value="alpha/beta-Hydrolases"/>
    <property type="match status" value="1"/>
</dbReference>
<dbReference type="RefSeq" id="WP_206968321.1">
    <property type="nucleotide sequence ID" value="NZ_BAAAJJ010000002.1"/>
</dbReference>
<dbReference type="InterPro" id="IPR051601">
    <property type="entry name" value="Serine_prot/Carboxylest_S33"/>
</dbReference>
<reference evidence="6" key="1">
    <citation type="submission" date="2021-03" db="EMBL/GenBank/DDBJ databases">
        <title>Streptomyces poriferae sp. nov., a novel marine sponge-derived Actinobacteria species with anti-MRSA activity.</title>
        <authorList>
            <person name="Sandoval-Powers M."/>
            <person name="Kralova S."/>
            <person name="Nguyen G.-S."/>
            <person name="Fawwal D."/>
            <person name="Degnes K."/>
            <person name="Klinkenberg G."/>
            <person name="Sletta H."/>
            <person name="Wentzel A."/>
            <person name="Liles M.R."/>
        </authorList>
    </citation>
    <scope>NUCLEOTIDE SEQUENCE</scope>
    <source>
        <strain evidence="6">DSM 41794</strain>
    </source>
</reference>
<dbReference type="PROSITE" id="PS51318">
    <property type="entry name" value="TAT"/>
    <property type="match status" value="1"/>
</dbReference>
<dbReference type="InterPro" id="IPR029058">
    <property type="entry name" value="AB_hydrolase_fold"/>
</dbReference>
<feature type="chain" id="PRO_5037943006" evidence="4">
    <location>
        <begin position="33"/>
        <end position="508"/>
    </location>
</feature>
<keyword evidence="2 4" id="KW-0732">Signal</keyword>
<evidence type="ECO:0000256" key="2">
    <source>
        <dbReference type="ARBA" id="ARBA00022729"/>
    </source>
</evidence>
<feature type="signal peptide" evidence="4">
    <location>
        <begin position="1"/>
        <end position="32"/>
    </location>
</feature>
<dbReference type="Gene3D" id="3.40.50.1820">
    <property type="entry name" value="alpha/beta hydrolase"/>
    <property type="match status" value="1"/>
</dbReference>
<dbReference type="GO" id="GO:0016787">
    <property type="term" value="F:hydrolase activity"/>
    <property type="evidence" value="ECO:0007669"/>
    <property type="project" value="UniProtKB-KW"/>
</dbReference>
<evidence type="ECO:0000256" key="1">
    <source>
        <dbReference type="ARBA" id="ARBA00010088"/>
    </source>
</evidence>
<comment type="similarity">
    <text evidence="1">Belongs to the peptidase S33 family.</text>
</comment>
<evidence type="ECO:0000313" key="6">
    <source>
        <dbReference type="EMBL" id="MBO0516506.1"/>
    </source>
</evidence>
<evidence type="ECO:0000256" key="4">
    <source>
        <dbReference type="SAM" id="SignalP"/>
    </source>
</evidence>
<protein>
    <submittedName>
        <fullName evidence="6">Alpha/beta fold hydrolase</fullName>
    </submittedName>
</protein>
<evidence type="ECO:0000313" key="7">
    <source>
        <dbReference type="Proteomes" id="UP000664167"/>
    </source>
</evidence>
<keyword evidence="7" id="KW-1185">Reference proteome</keyword>
<keyword evidence="3 6" id="KW-0378">Hydrolase</keyword>